<accession>A0A3E1NJA9</accession>
<comment type="caution">
    <text evidence="2">The sequence shown here is derived from an EMBL/GenBank/DDBJ whole genome shotgun (WGS) entry which is preliminary data.</text>
</comment>
<dbReference type="EMBL" id="QTJU01000003">
    <property type="protein sequence ID" value="RFM28019.1"/>
    <property type="molecule type" value="Genomic_DNA"/>
</dbReference>
<feature type="signal peptide" evidence="1">
    <location>
        <begin position="1"/>
        <end position="20"/>
    </location>
</feature>
<proteinExistence type="predicted"/>
<dbReference type="AlphaFoldDB" id="A0A3E1NJA9"/>
<reference evidence="2 3" key="1">
    <citation type="submission" date="2018-08" db="EMBL/GenBank/DDBJ databases">
        <title>Chitinophagaceae sp. K23C18032701, a novel bacterium isolated from forest soil.</title>
        <authorList>
            <person name="Wang C."/>
        </authorList>
    </citation>
    <scope>NUCLEOTIDE SEQUENCE [LARGE SCALE GENOMIC DNA]</scope>
    <source>
        <strain evidence="2 3">K23C18032701</strain>
    </source>
</reference>
<gene>
    <name evidence="2" type="ORF">DXN05_10785</name>
</gene>
<evidence type="ECO:0008006" key="4">
    <source>
        <dbReference type="Google" id="ProtNLM"/>
    </source>
</evidence>
<sequence>MTQKLRSAALLLLLIATLHACVNIKAVDTYATGALENITQFDNTGYSFQQACADSCKLQRYFSLQLQTTPCPCESNKKADAGTRKIYEALKAYFTALSKLAGKDASTYKVTALGTSLNESGLISSTPYKKEVVNAYSKISEVLLHLITDGYRSRKLKQVIEQSNGPVDTLLHYLSFAIATNLSGKLQVKAARLQYDIYPEMMRHAATDFEKKKVIDEYDDTMAAIAAKQALLETFGKALEKTAAGHRQLYNNRNRLTAKDVQEATMRYANDLGDLYNEFNTIKNADK</sequence>
<name>A0A3E1NJA9_9BACT</name>
<organism evidence="2 3">
    <name type="scientific">Deminuibacter soli</name>
    <dbReference type="NCBI Taxonomy" id="2291815"/>
    <lineage>
        <taxon>Bacteria</taxon>
        <taxon>Pseudomonadati</taxon>
        <taxon>Bacteroidota</taxon>
        <taxon>Chitinophagia</taxon>
        <taxon>Chitinophagales</taxon>
        <taxon>Chitinophagaceae</taxon>
        <taxon>Deminuibacter</taxon>
    </lineage>
</organism>
<keyword evidence="1" id="KW-0732">Signal</keyword>
<evidence type="ECO:0000313" key="3">
    <source>
        <dbReference type="Proteomes" id="UP000261284"/>
    </source>
</evidence>
<dbReference type="OrthoDB" id="1429929at2"/>
<evidence type="ECO:0000313" key="2">
    <source>
        <dbReference type="EMBL" id="RFM28019.1"/>
    </source>
</evidence>
<evidence type="ECO:0000256" key="1">
    <source>
        <dbReference type="SAM" id="SignalP"/>
    </source>
</evidence>
<protein>
    <recommendedName>
        <fullName evidence="4">DUF3829 domain-containing protein</fullName>
    </recommendedName>
</protein>
<keyword evidence="3" id="KW-1185">Reference proteome</keyword>
<dbReference type="Proteomes" id="UP000261284">
    <property type="component" value="Unassembled WGS sequence"/>
</dbReference>
<dbReference type="RefSeq" id="WP_116847265.1">
    <property type="nucleotide sequence ID" value="NZ_QTJU01000003.1"/>
</dbReference>
<feature type="chain" id="PRO_5017619607" description="DUF3829 domain-containing protein" evidence="1">
    <location>
        <begin position="21"/>
        <end position="287"/>
    </location>
</feature>